<dbReference type="RefSeq" id="WP_010936035.1">
    <property type="nucleotide sequence ID" value="NZ_AP017649.1"/>
</dbReference>
<evidence type="ECO:0000259" key="5">
    <source>
        <dbReference type="PROSITE" id="PS51755"/>
    </source>
</evidence>
<dbReference type="Pfam" id="PF00072">
    <property type="entry name" value="Response_reg"/>
    <property type="match status" value="1"/>
</dbReference>
<reference evidence="7 9" key="1">
    <citation type="journal article" date="2015" name="Sci. Rep.">
        <title>A comparative genomics and reductive dehalogenase gene transcription study of two chloroethene-respiring bacteria, Dehalococcoides mccartyi strains MB and 11a.</title>
        <authorList>
            <person name="Low A."/>
            <person name="Shen Z."/>
            <person name="Cheng D."/>
            <person name="Rogers M.J."/>
            <person name="Lee P.K."/>
            <person name="He J."/>
        </authorList>
    </citation>
    <scope>NUCLEOTIDE SEQUENCE [LARGE SCALE GENOMIC DNA]</scope>
    <source>
        <strain evidence="7 9">MB</strain>
    </source>
</reference>
<dbReference type="CDD" id="cd17574">
    <property type="entry name" value="REC_OmpR"/>
    <property type="match status" value="1"/>
</dbReference>
<dbReference type="SMART" id="SM00862">
    <property type="entry name" value="Trans_reg_C"/>
    <property type="match status" value="1"/>
</dbReference>
<dbReference type="PANTHER" id="PTHR48111:SF50">
    <property type="entry name" value="KDP OPERON TRANSCRIPTIONAL REGULATORY PROTEIN KDPE"/>
    <property type="match status" value="1"/>
</dbReference>
<dbReference type="GO" id="GO:0032993">
    <property type="term" value="C:protein-DNA complex"/>
    <property type="evidence" value="ECO:0007669"/>
    <property type="project" value="TreeGrafter"/>
</dbReference>
<evidence type="ECO:0000256" key="3">
    <source>
        <dbReference type="PROSITE-ProRule" id="PRU01091"/>
    </source>
</evidence>
<evidence type="ECO:0000313" key="10">
    <source>
        <dbReference type="Proteomes" id="UP000218257"/>
    </source>
</evidence>
<dbReference type="AlphaFoldDB" id="A0A0V8M3J1"/>
<evidence type="ECO:0000259" key="4">
    <source>
        <dbReference type="PROSITE" id="PS50110"/>
    </source>
</evidence>
<dbReference type="InterPro" id="IPR001789">
    <property type="entry name" value="Sig_transdc_resp-reg_receiver"/>
</dbReference>
<dbReference type="Proteomes" id="UP000053577">
    <property type="component" value="Unassembled WGS sequence"/>
</dbReference>
<dbReference type="InterPro" id="IPR039420">
    <property type="entry name" value="WalR-like"/>
</dbReference>
<dbReference type="Gene3D" id="3.40.50.2300">
    <property type="match status" value="1"/>
</dbReference>
<protein>
    <submittedName>
        <fullName evidence="6">DNA-binding response regulator</fullName>
    </submittedName>
    <submittedName>
        <fullName evidence="8">Response regulator transcription factor</fullName>
    </submittedName>
    <submittedName>
        <fullName evidence="7">Transcriptional regulator</fullName>
    </submittedName>
</protein>
<feature type="DNA-binding region" description="OmpR/PhoB-type" evidence="3">
    <location>
        <begin position="126"/>
        <end position="225"/>
    </location>
</feature>
<dbReference type="EMBL" id="CP141531">
    <property type="protein sequence ID" value="WRO08037.1"/>
    <property type="molecule type" value="Genomic_DNA"/>
</dbReference>
<dbReference type="InterPro" id="IPR036388">
    <property type="entry name" value="WH-like_DNA-bd_sf"/>
</dbReference>
<dbReference type="InterPro" id="IPR011006">
    <property type="entry name" value="CheY-like_superfamily"/>
</dbReference>
<dbReference type="PANTHER" id="PTHR48111">
    <property type="entry name" value="REGULATOR OF RPOS"/>
    <property type="match status" value="1"/>
</dbReference>
<feature type="domain" description="OmpR/PhoB-type" evidence="5">
    <location>
        <begin position="126"/>
        <end position="225"/>
    </location>
</feature>
<reference evidence="8" key="3">
    <citation type="submission" date="2023-12" db="EMBL/GenBank/DDBJ databases">
        <title>Isolation of organohalide respiring bacteria Dehalococcoides mccartyi strain GPTCE1 in groundwater collected near a chemical plant in Suzhou, China.</title>
        <authorList>
            <person name="Liu G."/>
        </authorList>
    </citation>
    <scope>NUCLEOTIDE SEQUENCE</scope>
    <source>
        <strain evidence="8">GPTCE1</strain>
    </source>
</reference>
<dbReference type="PATRIC" id="fig|61435.5.peg.526"/>
<dbReference type="InterPro" id="IPR001867">
    <property type="entry name" value="OmpR/PhoB-type_DNA-bd"/>
</dbReference>
<dbReference type="SUPFAM" id="SSF46894">
    <property type="entry name" value="C-terminal effector domain of the bipartite response regulators"/>
    <property type="match status" value="1"/>
</dbReference>
<dbReference type="GO" id="GO:0000156">
    <property type="term" value="F:phosphorelay response regulator activity"/>
    <property type="evidence" value="ECO:0007669"/>
    <property type="project" value="TreeGrafter"/>
</dbReference>
<feature type="domain" description="Response regulatory" evidence="4">
    <location>
        <begin position="2"/>
        <end position="117"/>
    </location>
</feature>
<evidence type="ECO:0000313" key="9">
    <source>
        <dbReference type="Proteomes" id="UP000053577"/>
    </source>
</evidence>
<dbReference type="InterPro" id="IPR016032">
    <property type="entry name" value="Sig_transdc_resp-reg_C-effctor"/>
</dbReference>
<accession>A0A0V8M3J1</accession>
<organism evidence="7 9">
    <name type="scientific">Dehalococcoides mccartyi</name>
    <dbReference type="NCBI Taxonomy" id="61435"/>
    <lineage>
        <taxon>Bacteria</taxon>
        <taxon>Bacillati</taxon>
        <taxon>Chloroflexota</taxon>
        <taxon>Dehalococcoidia</taxon>
        <taxon>Dehalococcoidales</taxon>
        <taxon>Dehalococcoidaceae</taxon>
        <taxon>Dehalococcoides</taxon>
    </lineage>
</organism>
<dbReference type="GO" id="GO:0000976">
    <property type="term" value="F:transcription cis-regulatory region binding"/>
    <property type="evidence" value="ECO:0007669"/>
    <property type="project" value="TreeGrafter"/>
</dbReference>
<evidence type="ECO:0000313" key="6">
    <source>
        <dbReference type="EMBL" id="BAZ96828.1"/>
    </source>
</evidence>
<feature type="modified residue" description="4-aspartylphosphate" evidence="2">
    <location>
        <position position="53"/>
    </location>
</feature>
<dbReference type="Pfam" id="PF00486">
    <property type="entry name" value="Trans_reg_C"/>
    <property type="match status" value="1"/>
</dbReference>
<dbReference type="Gene3D" id="1.10.10.10">
    <property type="entry name" value="Winged helix-like DNA-binding domain superfamily/Winged helix DNA-binding domain"/>
    <property type="match status" value="1"/>
</dbReference>
<sequence>MKLLLIEDDAEIVDVISTIFQISCPNSRVISASSGRKGIESVESVNPDIILLDLGLPDMNGFDVLKQIRNFSDVPIIILTVRGDESDVVRGLTLGANDYITKPFRQMELLARVRRLLTKKQINGEDLSVTCGKMHFGSSIRELWIGDTLINLTVSEGRIMYMLMKNHDKTVSYEELSELLWGDYYPEARSNLKTHILRLRNKIEENASNPKLLINSPNRGYILKTTD</sequence>
<dbReference type="PROSITE" id="PS51755">
    <property type="entry name" value="OMPR_PHOB"/>
    <property type="match status" value="1"/>
</dbReference>
<dbReference type="SMART" id="SM00448">
    <property type="entry name" value="REC"/>
    <property type="match status" value="1"/>
</dbReference>
<dbReference type="GO" id="GO:0005829">
    <property type="term" value="C:cytosol"/>
    <property type="evidence" value="ECO:0007669"/>
    <property type="project" value="TreeGrafter"/>
</dbReference>
<keyword evidence="1 3" id="KW-0238">DNA-binding</keyword>
<dbReference type="GeneID" id="3230435"/>
<dbReference type="GO" id="GO:0006355">
    <property type="term" value="P:regulation of DNA-templated transcription"/>
    <property type="evidence" value="ECO:0007669"/>
    <property type="project" value="InterPro"/>
</dbReference>
<name>A0A0V8M3J1_9CHLR</name>
<dbReference type="Proteomes" id="UP000218257">
    <property type="component" value="Chromosome"/>
</dbReference>
<dbReference type="eggNOG" id="COG0745">
    <property type="taxonomic scope" value="Bacteria"/>
</dbReference>
<dbReference type="EMBL" id="AP017649">
    <property type="protein sequence ID" value="BAZ96828.1"/>
    <property type="molecule type" value="Genomic_DNA"/>
</dbReference>
<gene>
    <name evidence="7" type="ORF">DA01_02605</name>
    <name evidence="6" type="ORF">DEHALATV1_0200</name>
    <name evidence="8" type="ORF">VLL09_03870</name>
</gene>
<evidence type="ECO:0000313" key="8">
    <source>
        <dbReference type="EMBL" id="WRO08037.1"/>
    </source>
</evidence>
<dbReference type="Proteomes" id="UP001327986">
    <property type="component" value="Chromosome"/>
</dbReference>
<dbReference type="CDD" id="cd00383">
    <property type="entry name" value="trans_reg_C"/>
    <property type="match status" value="1"/>
</dbReference>
<keyword evidence="2" id="KW-0597">Phosphoprotein</keyword>
<evidence type="ECO:0000313" key="7">
    <source>
        <dbReference type="EMBL" id="KSV18334.1"/>
    </source>
</evidence>
<dbReference type="OrthoDB" id="9802388at2"/>
<proteinExistence type="predicted"/>
<evidence type="ECO:0000256" key="2">
    <source>
        <dbReference type="PROSITE-ProRule" id="PRU00169"/>
    </source>
</evidence>
<reference evidence="6 10" key="2">
    <citation type="journal article" date="2017" name="Sci. Rep.">
        <title>Isolation and genomic characterization of a Dehalococcoides strain suggests genomic rearrangement during culture.</title>
        <authorList>
            <person name="Yohda M."/>
            <person name="Ikegami K."/>
            <person name="Aita Y."/>
            <person name="Kitajima M."/>
            <person name="Takechi A."/>
            <person name="Iwamoto M."/>
            <person name="Fukuda T."/>
            <person name="Tamura N."/>
            <person name="Shibasaki J."/>
            <person name="Koike S."/>
            <person name="Komatsu D."/>
            <person name="Miyagi S."/>
            <person name="Nishimura M."/>
            <person name="Uchino Y."/>
            <person name="Shiroma A."/>
            <person name="Shimoji M."/>
            <person name="Tamotsu H."/>
            <person name="Ashimine N."/>
            <person name="Shinzato M."/>
            <person name="Ohki S."/>
            <person name="Nakano K."/>
            <person name="Teruya K."/>
            <person name="Satou K."/>
            <person name="Hirano T."/>
            <person name="Yagi O."/>
        </authorList>
    </citation>
    <scope>NUCLEOTIDE SEQUENCE [LARGE SCALE GENOMIC DNA]</scope>
    <source>
        <strain evidence="6 10">UCH-ATV1</strain>
    </source>
</reference>
<dbReference type="EMBL" id="JGYD01000011">
    <property type="protein sequence ID" value="KSV18334.1"/>
    <property type="molecule type" value="Genomic_DNA"/>
</dbReference>
<dbReference type="PROSITE" id="PS50110">
    <property type="entry name" value="RESPONSE_REGULATORY"/>
    <property type="match status" value="1"/>
</dbReference>
<dbReference type="SUPFAM" id="SSF52172">
    <property type="entry name" value="CheY-like"/>
    <property type="match status" value="1"/>
</dbReference>
<evidence type="ECO:0000256" key="1">
    <source>
        <dbReference type="ARBA" id="ARBA00023125"/>
    </source>
</evidence>